<comment type="caution">
    <text evidence="1">The sequence shown here is derived from an EMBL/GenBank/DDBJ whole genome shotgun (WGS) entry which is preliminary data.</text>
</comment>
<protein>
    <submittedName>
        <fullName evidence="1">Uncharacterized protein</fullName>
    </submittedName>
</protein>
<evidence type="ECO:0000313" key="2">
    <source>
        <dbReference type="Proteomes" id="UP000626092"/>
    </source>
</evidence>
<dbReference type="Proteomes" id="UP000626092">
    <property type="component" value="Unassembled WGS sequence"/>
</dbReference>
<dbReference type="OrthoDB" id="1836183at2759"/>
<organism evidence="1 2">
    <name type="scientific">Rhododendron simsii</name>
    <name type="common">Sims's rhododendron</name>
    <dbReference type="NCBI Taxonomy" id="118357"/>
    <lineage>
        <taxon>Eukaryota</taxon>
        <taxon>Viridiplantae</taxon>
        <taxon>Streptophyta</taxon>
        <taxon>Embryophyta</taxon>
        <taxon>Tracheophyta</taxon>
        <taxon>Spermatophyta</taxon>
        <taxon>Magnoliopsida</taxon>
        <taxon>eudicotyledons</taxon>
        <taxon>Gunneridae</taxon>
        <taxon>Pentapetalae</taxon>
        <taxon>asterids</taxon>
        <taxon>Ericales</taxon>
        <taxon>Ericaceae</taxon>
        <taxon>Ericoideae</taxon>
        <taxon>Rhodoreae</taxon>
        <taxon>Rhododendron</taxon>
    </lineage>
</organism>
<proteinExistence type="predicted"/>
<dbReference type="EMBL" id="WJXA01000011">
    <property type="protein sequence ID" value="KAF7126835.1"/>
    <property type="molecule type" value="Genomic_DNA"/>
</dbReference>
<gene>
    <name evidence="1" type="ORF">RHSIM_Rhsim11G0007400</name>
</gene>
<evidence type="ECO:0000313" key="1">
    <source>
        <dbReference type="EMBL" id="KAF7126835.1"/>
    </source>
</evidence>
<name>A0A834LB05_RHOSS</name>
<sequence length="243" mass="27317">MANGLLFGSRRIIVEMARYDSGFKRGDSTRFGSGSQNHEISRVPNAKIPHIQDDFRAPRVRGRNYSARIWEEDCDDPFNEKHIHDWINNHISIPVTNPKSKEDVTGWDGDLAEKKALDKPNLAELEAKSADKAVTEGNLTSTLLLKDGNSRIVHVPREDVIISNATAQEAEESIVGESLANNNQPIGNKEQEVMHNQCVISNPDVQIMLQNVTNEAVAGKQIWLLHYHDQVSLMDWIQYLDVA</sequence>
<dbReference type="AlphaFoldDB" id="A0A834LB05"/>
<reference evidence="1" key="1">
    <citation type="submission" date="2019-11" db="EMBL/GenBank/DDBJ databases">
        <authorList>
            <person name="Liu Y."/>
            <person name="Hou J."/>
            <person name="Li T.-Q."/>
            <person name="Guan C.-H."/>
            <person name="Wu X."/>
            <person name="Wu H.-Z."/>
            <person name="Ling F."/>
            <person name="Zhang R."/>
            <person name="Shi X.-G."/>
            <person name="Ren J.-P."/>
            <person name="Chen E.-F."/>
            <person name="Sun J.-M."/>
        </authorList>
    </citation>
    <scope>NUCLEOTIDE SEQUENCE</scope>
    <source>
        <strain evidence="1">Adult_tree_wgs_1</strain>
        <tissue evidence="1">Leaves</tissue>
    </source>
</reference>
<accession>A0A834LB05</accession>
<keyword evidence="2" id="KW-1185">Reference proteome</keyword>